<evidence type="ECO:0000313" key="2">
    <source>
        <dbReference type="EMBL" id="MBA0743067.1"/>
    </source>
</evidence>
<dbReference type="OrthoDB" id="1882605at2759"/>
<dbReference type="Pfam" id="PF00574">
    <property type="entry name" value="CLP_protease"/>
    <property type="match status" value="1"/>
</dbReference>
<sequence length="41" mass="4644">MQFVQPNVHTICMGLVASIGSFLMARGEITKHLAFSHTWRQ</sequence>
<protein>
    <submittedName>
        <fullName evidence="2">Uncharacterized protein</fullName>
    </submittedName>
</protein>
<dbReference type="SUPFAM" id="SSF52096">
    <property type="entry name" value="ClpP/crotonase"/>
    <property type="match status" value="1"/>
</dbReference>
<keyword evidence="1" id="KW-0812">Transmembrane</keyword>
<dbReference type="Proteomes" id="UP000593579">
    <property type="component" value="Unassembled WGS sequence"/>
</dbReference>
<keyword evidence="1" id="KW-0472">Membrane</keyword>
<gene>
    <name evidence="2" type="ORF">Gogos_005787</name>
</gene>
<dbReference type="InterPro" id="IPR029045">
    <property type="entry name" value="ClpP/crotonase-like_dom_sf"/>
</dbReference>
<name>A0A7J9C3T8_GOSGO</name>
<proteinExistence type="predicted"/>
<keyword evidence="1" id="KW-1133">Transmembrane helix</keyword>
<accession>A0A7J9C3T8</accession>
<dbReference type="AlphaFoldDB" id="A0A7J9C3T8"/>
<dbReference type="EMBL" id="JABEZY010000008">
    <property type="protein sequence ID" value="MBA0743067.1"/>
    <property type="molecule type" value="Genomic_DNA"/>
</dbReference>
<dbReference type="Gene3D" id="3.90.226.10">
    <property type="entry name" value="2-enoyl-CoA Hydratase, Chain A, domain 1"/>
    <property type="match status" value="1"/>
</dbReference>
<keyword evidence="3" id="KW-1185">Reference proteome</keyword>
<dbReference type="InterPro" id="IPR023562">
    <property type="entry name" value="ClpP/TepA"/>
</dbReference>
<organism evidence="2 3">
    <name type="scientific">Gossypium gossypioides</name>
    <name type="common">Mexican cotton</name>
    <name type="synonym">Selera gossypioides</name>
    <dbReference type="NCBI Taxonomy" id="34282"/>
    <lineage>
        <taxon>Eukaryota</taxon>
        <taxon>Viridiplantae</taxon>
        <taxon>Streptophyta</taxon>
        <taxon>Embryophyta</taxon>
        <taxon>Tracheophyta</taxon>
        <taxon>Spermatophyta</taxon>
        <taxon>Magnoliopsida</taxon>
        <taxon>eudicotyledons</taxon>
        <taxon>Gunneridae</taxon>
        <taxon>Pentapetalae</taxon>
        <taxon>rosids</taxon>
        <taxon>malvids</taxon>
        <taxon>Malvales</taxon>
        <taxon>Malvaceae</taxon>
        <taxon>Malvoideae</taxon>
        <taxon>Gossypium</taxon>
    </lineage>
</organism>
<evidence type="ECO:0000313" key="3">
    <source>
        <dbReference type="Proteomes" id="UP000593579"/>
    </source>
</evidence>
<reference evidence="2 3" key="1">
    <citation type="journal article" date="2019" name="Genome Biol. Evol.">
        <title>Insights into the evolution of the New World diploid cottons (Gossypium, subgenus Houzingenia) based on genome sequencing.</title>
        <authorList>
            <person name="Grover C.E."/>
            <person name="Arick M.A. 2nd"/>
            <person name="Thrash A."/>
            <person name="Conover J.L."/>
            <person name="Sanders W.S."/>
            <person name="Peterson D.G."/>
            <person name="Frelichowski J.E."/>
            <person name="Scheffler J.A."/>
            <person name="Scheffler B.E."/>
            <person name="Wendel J.F."/>
        </authorList>
    </citation>
    <scope>NUCLEOTIDE SEQUENCE [LARGE SCALE GENOMIC DNA]</scope>
    <source>
        <strain evidence="2">5</strain>
        <tissue evidence="2">Leaf</tissue>
    </source>
</reference>
<evidence type="ECO:0000256" key="1">
    <source>
        <dbReference type="SAM" id="Phobius"/>
    </source>
</evidence>
<comment type="caution">
    <text evidence="2">The sequence shown here is derived from an EMBL/GenBank/DDBJ whole genome shotgun (WGS) entry which is preliminary data.</text>
</comment>
<feature type="transmembrane region" description="Helical" evidence="1">
    <location>
        <begin position="6"/>
        <end position="25"/>
    </location>
</feature>